<dbReference type="Gene3D" id="1.10.3720.10">
    <property type="entry name" value="MetI-like"/>
    <property type="match status" value="1"/>
</dbReference>
<dbReference type="STRING" id="883111.HMPREF9706_00023"/>
<evidence type="ECO:0000256" key="3">
    <source>
        <dbReference type="ARBA" id="ARBA00022475"/>
    </source>
</evidence>
<comment type="similarity">
    <text evidence="7">Belongs to the binding-protein-dependent transport system permease family.</text>
</comment>
<evidence type="ECO:0000313" key="10">
    <source>
        <dbReference type="Proteomes" id="UP000004465"/>
    </source>
</evidence>
<evidence type="ECO:0000256" key="2">
    <source>
        <dbReference type="ARBA" id="ARBA00022448"/>
    </source>
</evidence>
<dbReference type="InterPro" id="IPR000515">
    <property type="entry name" value="MetI-like"/>
</dbReference>
<keyword evidence="10" id="KW-1185">Reference proteome</keyword>
<dbReference type="Proteomes" id="UP000004465">
    <property type="component" value="Unassembled WGS sequence"/>
</dbReference>
<reference evidence="9 10" key="1">
    <citation type="submission" date="2012-07" db="EMBL/GenBank/DDBJ databases">
        <title>The Genome Sequence of Facklamia hominis CCUG 36813.</title>
        <authorList>
            <consortium name="The Broad Institute Genome Sequencing Platform"/>
            <person name="Earl A."/>
            <person name="Ward D."/>
            <person name="Feldgarden M."/>
            <person name="Gevers D."/>
            <person name="Huys G."/>
            <person name="Walker B."/>
            <person name="Young S.K."/>
            <person name="Zeng Q."/>
            <person name="Gargeya S."/>
            <person name="Fitzgerald M."/>
            <person name="Haas B."/>
            <person name="Abouelleil A."/>
            <person name="Alvarado L."/>
            <person name="Arachchi H.M."/>
            <person name="Berlin A.M."/>
            <person name="Chapman S.B."/>
            <person name="Goldberg J."/>
            <person name="Griggs A."/>
            <person name="Gujja S."/>
            <person name="Hansen M."/>
            <person name="Howarth C."/>
            <person name="Imamovic A."/>
            <person name="Larimer J."/>
            <person name="McCowen C."/>
            <person name="Montmayeur A."/>
            <person name="Murphy C."/>
            <person name="Neiman D."/>
            <person name="Pearson M."/>
            <person name="Priest M."/>
            <person name="Roberts A."/>
            <person name="Saif S."/>
            <person name="Shea T."/>
            <person name="Sisk P."/>
            <person name="Sykes S."/>
            <person name="Wortman J."/>
            <person name="Nusbaum C."/>
            <person name="Birren B."/>
        </authorList>
    </citation>
    <scope>NUCLEOTIDE SEQUENCE [LARGE SCALE GENOMIC DNA]</scope>
    <source>
        <strain evidence="9 10">CCUG 36813</strain>
    </source>
</reference>
<evidence type="ECO:0000256" key="4">
    <source>
        <dbReference type="ARBA" id="ARBA00022692"/>
    </source>
</evidence>
<evidence type="ECO:0000259" key="8">
    <source>
        <dbReference type="PROSITE" id="PS50928"/>
    </source>
</evidence>
<gene>
    <name evidence="9" type="ORF">HMPREF9706_00023</name>
</gene>
<dbReference type="GO" id="GO:0055085">
    <property type="term" value="P:transmembrane transport"/>
    <property type="evidence" value="ECO:0007669"/>
    <property type="project" value="InterPro"/>
</dbReference>
<dbReference type="GO" id="GO:0005886">
    <property type="term" value="C:plasma membrane"/>
    <property type="evidence" value="ECO:0007669"/>
    <property type="project" value="UniProtKB-SubCell"/>
</dbReference>
<feature type="transmembrane region" description="Helical" evidence="7">
    <location>
        <begin position="146"/>
        <end position="166"/>
    </location>
</feature>
<organism evidence="9 10">
    <name type="scientific">Facklamia hominis CCUG 36813</name>
    <dbReference type="NCBI Taxonomy" id="883111"/>
    <lineage>
        <taxon>Bacteria</taxon>
        <taxon>Bacillati</taxon>
        <taxon>Bacillota</taxon>
        <taxon>Bacilli</taxon>
        <taxon>Lactobacillales</taxon>
        <taxon>Aerococcaceae</taxon>
        <taxon>Facklamia</taxon>
    </lineage>
</organism>
<feature type="transmembrane region" description="Helical" evidence="7">
    <location>
        <begin position="12"/>
        <end position="38"/>
    </location>
</feature>
<dbReference type="InterPro" id="IPR050809">
    <property type="entry name" value="UgpAE/MalFG_permease"/>
</dbReference>
<feature type="domain" description="ABC transmembrane type-1" evidence="8">
    <location>
        <begin position="13"/>
        <end position="225"/>
    </location>
</feature>
<keyword evidence="5 7" id="KW-1133">Transmembrane helix</keyword>
<sequence>MSVLQDKNFHNALINSLSVLAYVILFVMISSLFVALLLNQKRKLTPLLTAIAILPWALPPLVNGVLWSFIFHPSYGMLNKLLISSGIIQAPIAWTANTGWLMFIVSLIVSWQVVPFCAIVLLANLQSIPQDIYEASAMDGANSSQTFFSVTLPLLLPSLLICLTQASLSAVNIFDEIVALVDYRKDAQTLLIYNYQNTFSFLDFGYGSAITYVVMLLTGIFGYLYVRNIAKDM</sequence>
<dbReference type="CDD" id="cd06261">
    <property type="entry name" value="TM_PBP2"/>
    <property type="match status" value="1"/>
</dbReference>
<dbReference type="AlphaFoldDB" id="K1LH87"/>
<protein>
    <recommendedName>
        <fullName evidence="8">ABC transmembrane type-1 domain-containing protein</fullName>
    </recommendedName>
</protein>
<dbReference type="HOGENOM" id="CLU_016047_0_3_9"/>
<dbReference type="InterPro" id="IPR035906">
    <property type="entry name" value="MetI-like_sf"/>
</dbReference>
<dbReference type="PANTHER" id="PTHR43227:SF7">
    <property type="entry name" value="ARABINOOLIGOSACCHARIDES TRANSPORT SYSTEM PERMEASE PROTEIN ARAP"/>
    <property type="match status" value="1"/>
</dbReference>
<accession>K1LH87</accession>
<evidence type="ECO:0000256" key="5">
    <source>
        <dbReference type="ARBA" id="ARBA00022989"/>
    </source>
</evidence>
<evidence type="ECO:0000313" key="9">
    <source>
        <dbReference type="EMBL" id="EKB56040.1"/>
    </source>
</evidence>
<comment type="subcellular location">
    <subcellularLocation>
        <location evidence="1 7">Cell membrane</location>
        <topology evidence="1 7">Multi-pass membrane protein</topology>
    </subcellularLocation>
</comment>
<dbReference type="PATRIC" id="fig|883111.3.peg.23"/>
<name>K1LH87_9LACT</name>
<feature type="transmembrane region" description="Helical" evidence="7">
    <location>
        <begin position="50"/>
        <end position="70"/>
    </location>
</feature>
<dbReference type="EMBL" id="AGZD01000001">
    <property type="protein sequence ID" value="EKB56040.1"/>
    <property type="molecule type" value="Genomic_DNA"/>
</dbReference>
<evidence type="ECO:0000256" key="6">
    <source>
        <dbReference type="ARBA" id="ARBA00023136"/>
    </source>
</evidence>
<keyword evidence="4 7" id="KW-0812">Transmembrane</keyword>
<comment type="caution">
    <text evidence="9">The sequence shown here is derived from an EMBL/GenBank/DDBJ whole genome shotgun (WGS) entry which is preliminary data.</text>
</comment>
<evidence type="ECO:0000256" key="7">
    <source>
        <dbReference type="RuleBase" id="RU363032"/>
    </source>
</evidence>
<keyword evidence="6 7" id="KW-0472">Membrane</keyword>
<dbReference type="PROSITE" id="PS50928">
    <property type="entry name" value="ABC_TM1"/>
    <property type="match status" value="1"/>
</dbReference>
<keyword evidence="2 7" id="KW-0813">Transport</keyword>
<keyword evidence="3" id="KW-1003">Cell membrane</keyword>
<dbReference type="OrthoDB" id="9778687at2"/>
<feature type="transmembrane region" description="Helical" evidence="7">
    <location>
        <begin position="100"/>
        <end position="125"/>
    </location>
</feature>
<dbReference type="SUPFAM" id="SSF161098">
    <property type="entry name" value="MetI-like"/>
    <property type="match status" value="1"/>
</dbReference>
<evidence type="ECO:0000256" key="1">
    <source>
        <dbReference type="ARBA" id="ARBA00004651"/>
    </source>
</evidence>
<proteinExistence type="inferred from homology"/>
<dbReference type="PANTHER" id="PTHR43227">
    <property type="entry name" value="BLL4140 PROTEIN"/>
    <property type="match status" value="1"/>
</dbReference>
<dbReference type="Pfam" id="PF00528">
    <property type="entry name" value="BPD_transp_1"/>
    <property type="match status" value="1"/>
</dbReference>
<feature type="transmembrane region" description="Helical" evidence="7">
    <location>
        <begin position="204"/>
        <end position="226"/>
    </location>
</feature>